<keyword evidence="9" id="KW-1185">Reference proteome</keyword>
<evidence type="ECO:0000256" key="5">
    <source>
        <dbReference type="ARBA" id="ARBA00023237"/>
    </source>
</evidence>
<feature type="domain" description="SusD-like N-terminal" evidence="7">
    <location>
        <begin position="22"/>
        <end position="227"/>
    </location>
</feature>
<evidence type="ECO:0000256" key="4">
    <source>
        <dbReference type="ARBA" id="ARBA00023136"/>
    </source>
</evidence>
<reference evidence="8 9" key="1">
    <citation type="submission" date="2021-01" db="EMBL/GenBank/DDBJ databases">
        <title>C459-1 draft genome sequence.</title>
        <authorList>
            <person name="Zhang X.-F."/>
        </authorList>
    </citation>
    <scope>NUCLEOTIDE SEQUENCE [LARGE SCALE GENOMIC DNA]</scope>
    <source>
        <strain evidence="9">C459-1</strain>
    </source>
</reference>
<dbReference type="Proteomes" id="UP000625283">
    <property type="component" value="Unassembled WGS sequence"/>
</dbReference>
<gene>
    <name evidence="8" type="ORF">JKG61_20890</name>
</gene>
<dbReference type="Pfam" id="PF14322">
    <property type="entry name" value="SusD-like_3"/>
    <property type="match status" value="1"/>
</dbReference>
<evidence type="ECO:0000313" key="8">
    <source>
        <dbReference type="EMBL" id="MBL1411226.1"/>
    </source>
</evidence>
<dbReference type="Gene3D" id="1.25.40.390">
    <property type="match status" value="1"/>
</dbReference>
<proteinExistence type="inferred from homology"/>
<dbReference type="EMBL" id="JAERTY010000013">
    <property type="protein sequence ID" value="MBL1411226.1"/>
    <property type="molecule type" value="Genomic_DNA"/>
</dbReference>
<dbReference type="RefSeq" id="WP_202104955.1">
    <property type="nucleotide sequence ID" value="NZ_JAERTY010000013.1"/>
</dbReference>
<keyword evidence="4" id="KW-0472">Membrane</keyword>
<evidence type="ECO:0000256" key="1">
    <source>
        <dbReference type="ARBA" id="ARBA00004442"/>
    </source>
</evidence>
<evidence type="ECO:0000256" key="2">
    <source>
        <dbReference type="ARBA" id="ARBA00006275"/>
    </source>
</evidence>
<dbReference type="PROSITE" id="PS51257">
    <property type="entry name" value="PROKAR_LIPOPROTEIN"/>
    <property type="match status" value="1"/>
</dbReference>
<keyword evidence="3" id="KW-0732">Signal</keyword>
<evidence type="ECO:0000259" key="6">
    <source>
        <dbReference type="Pfam" id="PF07980"/>
    </source>
</evidence>
<keyword evidence="5" id="KW-0998">Cell outer membrane</keyword>
<organism evidence="8 9">
    <name type="scientific">Sphingobacterium faecale</name>
    <dbReference type="NCBI Taxonomy" id="2803775"/>
    <lineage>
        <taxon>Bacteria</taxon>
        <taxon>Pseudomonadati</taxon>
        <taxon>Bacteroidota</taxon>
        <taxon>Sphingobacteriia</taxon>
        <taxon>Sphingobacteriales</taxon>
        <taxon>Sphingobacteriaceae</taxon>
        <taxon>Sphingobacterium</taxon>
    </lineage>
</organism>
<dbReference type="InterPro" id="IPR011990">
    <property type="entry name" value="TPR-like_helical_dom_sf"/>
</dbReference>
<dbReference type="InterPro" id="IPR033985">
    <property type="entry name" value="SusD-like_N"/>
</dbReference>
<comment type="similarity">
    <text evidence="2">Belongs to the SusD family.</text>
</comment>
<protein>
    <submittedName>
        <fullName evidence="8">RagB/SusD family nutrient uptake outer membrane protein</fullName>
    </submittedName>
</protein>
<dbReference type="InterPro" id="IPR012944">
    <property type="entry name" value="SusD_RagB_dom"/>
</dbReference>
<dbReference type="Pfam" id="PF07980">
    <property type="entry name" value="SusD_RagB"/>
    <property type="match status" value="1"/>
</dbReference>
<feature type="domain" description="RagB/SusD" evidence="6">
    <location>
        <begin position="309"/>
        <end position="442"/>
    </location>
</feature>
<name>A0ABS1R948_9SPHI</name>
<dbReference type="SUPFAM" id="SSF48452">
    <property type="entry name" value="TPR-like"/>
    <property type="match status" value="1"/>
</dbReference>
<sequence length="451" mass="51973">MIKQHYILGMILYFLVLSCTGDFLDVKPDKKLVVPETLADMQALLDYTDLMNRSIPIVDEMQADDGYLTDQVWNAMGNYPDYKNAYLWLDQIYETKLLDANWSVAYRIIFQANNVLEGLSKLDPDQDPLLYKRLKGQALFFRAWQHWRQVLMFAPQFDKDKSATDMGVPMRLETDIIAKTVRMSVEENYKIILMDLLEAADLVDDHDAVKTRPGKAAIHSLLARVYLTIRQWKEAATYADLALSSPHYSLMDFSTVTDGSYPFKRFGSEVLFHAIANTSYIFSSSRFKTDPELFRSYSVNDYRRQLFFNSVGEEANYKGSYDGSLYPFVGIKLSECFLIKAECEVRMNQVEQGLNTLSKLLESRIEGYQSPEGLSQSEALNYVLSERRKELFLNGVRWYDLKRLNMEKATEKVLSKTVLGKVYTLEPNSLKYIFPIPPTVIQMTGIPQNPR</sequence>
<evidence type="ECO:0000256" key="3">
    <source>
        <dbReference type="ARBA" id="ARBA00022729"/>
    </source>
</evidence>
<accession>A0ABS1R948</accession>
<comment type="subcellular location">
    <subcellularLocation>
        <location evidence="1">Cell outer membrane</location>
    </subcellularLocation>
</comment>
<evidence type="ECO:0000259" key="7">
    <source>
        <dbReference type="Pfam" id="PF14322"/>
    </source>
</evidence>
<evidence type="ECO:0000313" key="9">
    <source>
        <dbReference type="Proteomes" id="UP000625283"/>
    </source>
</evidence>
<comment type="caution">
    <text evidence="8">The sequence shown here is derived from an EMBL/GenBank/DDBJ whole genome shotgun (WGS) entry which is preliminary data.</text>
</comment>